<protein>
    <recommendedName>
        <fullName evidence="5">Transposase</fullName>
    </recommendedName>
</protein>
<dbReference type="InterPro" id="IPR009492">
    <property type="entry name" value="TniQ"/>
</dbReference>
<dbReference type="Pfam" id="PF06527">
    <property type="entry name" value="TniQ"/>
    <property type="match status" value="1"/>
</dbReference>
<dbReference type="Pfam" id="PF15978">
    <property type="entry name" value="TnsD"/>
    <property type="match status" value="2"/>
</dbReference>
<evidence type="ECO:0000259" key="1">
    <source>
        <dbReference type="Pfam" id="PF06527"/>
    </source>
</evidence>
<dbReference type="OrthoDB" id="470139at2"/>
<reference evidence="3 4" key="1">
    <citation type="submission" date="2018-12" db="EMBL/GenBank/DDBJ databases">
        <authorList>
            <person name="Yu L."/>
        </authorList>
    </citation>
    <scope>NUCLEOTIDE SEQUENCE [LARGE SCALE GENOMIC DNA]</scope>
    <source>
        <strain evidence="3 4">S5H2222</strain>
    </source>
</reference>
<evidence type="ECO:0000259" key="2">
    <source>
        <dbReference type="Pfam" id="PF15978"/>
    </source>
</evidence>
<evidence type="ECO:0000313" key="4">
    <source>
        <dbReference type="Proteomes" id="UP000276349"/>
    </source>
</evidence>
<dbReference type="EMBL" id="RXNR01000101">
    <property type="protein sequence ID" value="RTQ87117.1"/>
    <property type="molecule type" value="Genomic_DNA"/>
</dbReference>
<comment type="caution">
    <text evidence="3">The sequence shown here is derived from an EMBL/GenBank/DDBJ whole genome shotgun (WGS) entry which is preliminary data.</text>
</comment>
<keyword evidence="4" id="KW-1185">Reference proteome</keyword>
<organism evidence="3 4">
    <name type="scientific">Lysinibacillus telephonicus</name>
    <dbReference type="NCBI Taxonomy" id="1714840"/>
    <lineage>
        <taxon>Bacteria</taxon>
        <taxon>Bacillati</taxon>
        <taxon>Bacillota</taxon>
        <taxon>Bacilli</taxon>
        <taxon>Bacillales</taxon>
        <taxon>Bacillaceae</taxon>
        <taxon>Lysinibacillus</taxon>
    </lineage>
</organism>
<proteinExistence type="predicted"/>
<evidence type="ECO:0008006" key="5">
    <source>
        <dbReference type="Google" id="ProtNLM"/>
    </source>
</evidence>
<name>A0A3S0KBI1_9BACI</name>
<evidence type="ECO:0000313" key="3">
    <source>
        <dbReference type="EMBL" id="RTQ87117.1"/>
    </source>
</evidence>
<dbReference type="AlphaFoldDB" id="A0A3S0KBI1"/>
<feature type="domain" description="TniQ" evidence="1">
    <location>
        <begin position="6"/>
        <end position="160"/>
    </location>
</feature>
<gene>
    <name evidence="3" type="ORF">EKG35_19410</name>
</gene>
<feature type="domain" description="Transposon Tn7 transposition protein TnsD C-terminal" evidence="2">
    <location>
        <begin position="204"/>
        <end position="311"/>
    </location>
</feature>
<dbReference type="Proteomes" id="UP000276349">
    <property type="component" value="Unassembled WGS sequence"/>
</dbReference>
<dbReference type="InterPro" id="IPR032750">
    <property type="entry name" value="TnsD_C"/>
</dbReference>
<sequence length="500" mass="58539">MINFLPVMYDDELLYSVIARYKQMCGMLSNQAMVKDIFGKLIIIKSTLFPKHLDAFVQNLPPTSKLTTKEIIMKHTMFPFYTSFLSEEKAQSIYEIMAEGKGRAVESLIGFGGSKVKIPIYLRYCPICFENDIKKYGESYFRRSHQIVGVLYCSKHEVLLKDSTVLSTESGFDFKCADAEVCDIAVLTDPFPTRIKELNLQYTHNAERLLKGDYPRKQLDFIISFYIDKLRSKGLASDNGNLYMNDVQEEFLSYFPDAYLEIMQSAIDPENPTNWLRFFVRSNNKNRSPLRHLLFLQFLDVDINELFQTTTVVGKRKIVEEFTPLFDINERRNMWLKIIEEHKGATRSELKEIGKGLHTWIFRYDREWYEKVTPRVKTRKPRTDPVDWEQKDEECLMLAKEAVKAILNKSGKPVRVTPWRIKLTIGARRWFENEKLVRTQQFLRESKEDISNYRVRKIRWAIDELSKQDGSITAYKVQLYAGFGGGENEVRELIERILGE</sequence>
<accession>A0A3S0KBI1</accession>
<feature type="domain" description="Transposon Tn7 transposition protein TnsD C-terminal" evidence="2">
    <location>
        <begin position="328"/>
        <end position="442"/>
    </location>
</feature>